<dbReference type="EMBL" id="PDNU01000086">
    <property type="protein sequence ID" value="PHK92920.1"/>
    <property type="molecule type" value="Genomic_DNA"/>
</dbReference>
<accession>A0A2C7A3K3</accession>
<name>A0A2C7A3K3_9PROT</name>
<dbReference type="AlphaFoldDB" id="A0A2C7A3K3"/>
<reference evidence="1 2" key="1">
    <citation type="submission" date="2017-10" db="EMBL/GenBank/DDBJ databases">
        <authorList>
            <person name="Banno H."/>
            <person name="Chua N.-H."/>
        </authorList>
    </citation>
    <scope>NUCLEOTIDE SEQUENCE [LARGE SCALE GENOMIC DNA]</scope>
    <source>
        <strain evidence="1 2">YW11</strain>
    </source>
</reference>
<dbReference type="RefSeq" id="WP_099097498.1">
    <property type="nucleotide sequence ID" value="NZ_PDNU01000086.1"/>
</dbReference>
<organism evidence="1 2">
    <name type="scientific">Teichococcus rhizosphaerae</name>
    <dbReference type="NCBI Taxonomy" id="1335062"/>
    <lineage>
        <taxon>Bacteria</taxon>
        <taxon>Pseudomonadati</taxon>
        <taxon>Pseudomonadota</taxon>
        <taxon>Alphaproteobacteria</taxon>
        <taxon>Acetobacterales</taxon>
        <taxon>Roseomonadaceae</taxon>
        <taxon>Roseomonas</taxon>
    </lineage>
</organism>
<comment type="caution">
    <text evidence="1">The sequence shown here is derived from an EMBL/GenBank/DDBJ whole genome shotgun (WGS) entry which is preliminary data.</text>
</comment>
<protein>
    <submittedName>
        <fullName evidence="1">Uncharacterized protein</fullName>
    </submittedName>
</protein>
<evidence type="ECO:0000313" key="2">
    <source>
        <dbReference type="Proteomes" id="UP000223527"/>
    </source>
</evidence>
<evidence type="ECO:0000313" key="1">
    <source>
        <dbReference type="EMBL" id="PHK92920.1"/>
    </source>
</evidence>
<dbReference type="Proteomes" id="UP000223527">
    <property type="component" value="Unassembled WGS sequence"/>
</dbReference>
<keyword evidence="2" id="KW-1185">Reference proteome</keyword>
<sequence length="143" mass="16200">MAENPQVMTPTQQVVAASKKNATHTITTPDGQVVVFRELGYVDTMKLNRALAYNSYNRVYAEQVELVFMIQSVGGIPFPRPSTFEEAENLAYKAGDDVMWSLEVWREEQRSKSRKQVYEAIWGPELEPLFGEPAENKDDQPAS</sequence>
<proteinExistence type="predicted"/>
<gene>
    <name evidence="1" type="ORF">CR162_21355</name>
</gene>